<keyword evidence="6 11" id="KW-1133">Transmembrane helix</keyword>
<evidence type="ECO:0000313" key="12">
    <source>
        <dbReference type="EMBL" id="ABF93277.1"/>
    </source>
</evidence>
<dbReference type="CTD" id="4539"/>
<keyword evidence="4 11" id="KW-0812">Transmembrane</keyword>
<keyword evidence="12" id="KW-0496">Mitochondrion</keyword>
<protein>
    <recommendedName>
        <fullName evidence="3">NADH-ubiquinone oxidoreductase chain 4L</fullName>
    </recommendedName>
    <alternativeName>
        <fullName evidence="9">NADH dehydrogenase subunit 4L</fullName>
    </alternativeName>
</protein>
<reference evidence="12" key="1">
    <citation type="journal article" date="2006" name="BMC Genomics">
        <title>The complete mitochondrial genome of the sea spider Nymphon gracile (Arthropoda: Pycnogonida).</title>
        <authorList>
            <person name="Podsiadlowski L."/>
            <person name="Braband A."/>
        </authorList>
    </citation>
    <scope>NUCLEOTIDE SEQUENCE</scope>
</reference>
<geneLocation type="mitochondrion" evidence="12"/>
<dbReference type="GeneID" id="4480371"/>
<evidence type="ECO:0000256" key="4">
    <source>
        <dbReference type="ARBA" id="ARBA00022692"/>
    </source>
</evidence>
<keyword evidence="5" id="KW-1278">Translocase</keyword>
<evidence type="ECO:0000256" key="3">
    <source>
        <dbReference type="ARBA" id="ARBA00016612"/>
    </source>
</evidence>
<proteinExistence type="inferred from homology"/>
<dbReference type="Gene3D" id="1.10.287.3510">
    <property type="match status" value="1"/>
</dbReference>
<comment type="similarity">
    <text evidence="2">Belongs to the complex I subunit 4L family.</text>
</comment>
<feature type="transmembrane region" description="Helical" evidence="11">
    <location>
        <begin position="31"/>
        <end position="49"/>
    </location>
</feature>
<dbReference type="RefSeq" id="YP_863645.1">
    <property type="nucleotide sequence ID" value="NC_008572.1"/>
</dbReference>
<evidence type="ECO:0000256" key="7">
    <source>
        <dbReference type="ARBA" id="ARBA00023027"/>
    </source>
</evidence>
<evidence type="ECO:0000256" key="5">
    <source>
        <dbReference type="ARBA" id="ARBA00022967"/>
    </source>
</evidence>
<evidence type="ECO:0000256" key="2">
    <source>
        <dbReference type="ARBA" id="ARBA00010519"/>
    </source>
</evidence>
<keyword evidence="7" id="KW-0520">NAD</keyword>
<evidence type="ECO:0000256" key="11">
    <source>
        <dbReference type="SAM" id="Phobius"/>
    </source>
</evidence>
<evidence type="ECO:0000256" key="10">
    <source>
        <dbReference type="ARBA" id="ARBA00049551"/>
    </source>
</evidence>
<dbReference type="AlphaFoldDB" id="A0MG45"/>
<keyword evidence="8 11" id="KW-0472">Membrane</keyword>
<dbReference type="EMBL" id="DQ666063">
    <property type="protein sequence ID" value="ABF93277.1"/>
    <property type="molecule type" value="Genomic_DNA"/>
</dbReference>
<evidence type="ECO:0000256" key="1">
    <source>
        <dbReference type="ARBA" id="ARBA00004141"/>
    </source>
</evidence>
<organism evidence="12">
    <name type="scientific">Nymphon gracile</name>
    <name type="common">Sea spider</name>
    <dbReference type="NCBI Taxonomy" id="136195"/>
    <lineage>
        <taxon>Eukaryota</taxon>
        <taxon>Metazoa</taxon>
        <taxon>Ecdysozoa</taxon>
        <taxon>Arthropoda</taxon>
        <taxon>Chelicerata</taxon>
        <taxon>Pycnogonida</taxon>
        <taxon>Pantopoda</taxon>
        <taxon>Nymphon</taxon>
    </lineage>
</organism>
<evidence type="ECO:0000256" key="6">
    <source>
        <dbReference type="ARBA" id="ARBA00022989"/>
    </source>
</evidence>
<comment type="catalytic activity">
    <reaction evidence="10">
        <text>a ubiquinone + NADH + 5 H(+)(in) = a ubiquinol + NAD(+) + 4 H(+)(out)</text>
        <dbReference type="Rhea" id="RHEA:29091"/>
        <dbReference type="Rhea" id="RHEA-COMP:9565"/>
        <dbReference type="Rhea" id="RHEA-COMP:9566"/>
        <dbReference type="ChEBI" id="CHEBI:15378"/>
        <dbReference type="ChEBI" id="CHEBI:16389"/>
        <dbReference type="ChEBI" id="CHEBI:17976"/>
        <dbReference type="ChEBI" id="CHEBI:57540"/>
        <dbReference type="ChEBI" id="CHEBI:57945"/>
        <dbReference type="EC" id="7.1.1.2"/>
    </reaction>
</comment>
<dbReference type="Pfam" id="PF00420">
    <property type="entry name" value="Oxidored_q2"/>
    <property type="match status" value="1"/>
</dbReference>
<dbReference type="InterPro" id="IPR039428">
    <property type="entry name" value="NUOK/Mnh_C1-like"/>
</dbReference>
<dbReference type="GO" id="GO:0016020">
    <property type="term" value="C:membrane"/>
    <property type="evidence" value="ECO:0007669"/>
    <property type="project" value="UniProtKB-SubCell"/>
</dbReference>
<evidence type="ECO:0000256" key="8">
    <source>
        <dbReference type="ARBA" id="ARBA00023136"/>
    </source>
</evidence>
<accession>A0MG45</accession>
<dbReference type="GO" id="GO:0008137">
    <property type="term" value="F:NADH dehydrogenase (ubiquinone) activity"/>
    <property type="evidence" value="ECO:0007669"/>
    <property type="project" value="UniProtKB-EC"/>
</dbReference>
<feature type="transmembrane region" description="Helical" evidence="11">
    <location>
        <begin position="55"/>
        <end position="76"/>
    </location>
</feature>
<comment type="subcellular location">
    <subcellularLocation>
        <location evidence="1">Membrane</location>
        <topology evidence="1">Multi-pass membrane protein</topology>
    </subcellularLocation>
</comment>
<name>A0MG45_NYMGR</name>
<evidence type="ECO:0000256" key="9">
    <source>
        <dbReference type="ARBA" id="ARBA00031586"/>
    </source>
</evidence>
<sequence>MFMVYFSFLFSCYVFLSVQSNLLILIMSLEMMVLIAYWGITLILGMKGVDYFLSLYFLSITVCVSALALTLLVRVVRVHGDDKIKSVSSIFNV</sequence>
<gene>
    <name evidence="12" type="primary">ND4L</name>
</gene>